<dbReference type="PANTHER" id="PTHR12755">
    <property type="entry name" value="CLEAVAGE/POLYADENYLATION FACTOR IA SUBUNIT CLP1P"/>
    <property type="match status" value="1"/>
</dbReference>
<feature type="domain" description="Clp1 N-terminal" evidence="4">
    <location>
        <begin position="10"/>
        <end position="109"/>
    </location>
</feature>
<feature type="domain" description="Clp1 P-loop" evidence="5">
    <location>
        <begin position="125"/>
        <end position="313"/>
    </location>
</feature>
<dbReference type="Gene3D" id="3.40.50.300">
    <property type="entry name" value="P-loop containing nucleotide triphosphate hydrolases"/>
    <property type="match status" value="1"/>
</dbReference>
<evidence type="ECO:0000259" key="3">
    <source>
        <dbReference type="Pfam" id="PF06807"/>
    </source>
</evidence>
<sequence length="433" mass="49999">MMKSVVKEFKLDPNNEFKFKMNDKSTRVKVTLELKSGLAEIFGMELIKNKKYNFVVNVNFTIIVYTWQGCTIAFEFLTKSNIIYFINKKTPMSLYLNCHAALEQMRETAEKDDTRGPITMIVKSHDVGKSALCTILLNYAVRIDRKPIFVDLDVNQGHIAIPGTVGASLIERPYNIMEGFNEQNPLVFHFGDKNPENNLALYMSLITRLAVYSNTLQNNKKVKASGVVINTWFYLNNQMEENYKLLMYAGQVFEVDVILVTDQILYNKLVNDMPHFVKIVFLPQIGRIKNRNRTLKIQNQSLTEQSIREYFYGFWTPLYPHSFEVKWDEVKLYKIEASNSSLMLSNRKDNLKLKAVTPGLNLLYHLLSVSFVDSPKDDVLQTNVAGFVCVINVNVDRKTFTILSPQPRPLPNTILLLSNIQFRKNHLLYIDDF</sequence>
<dbReference type="EMBL" id="JAANIC010003714">
    <property type="protein sequence ID" value="KAG5338138.1"/>
    <property type="molecule type" value="Genomic_DNA"/>
</dbReference>
<dbReference type="Pfam" id="PF06807">
    <property type="entry name" value="Clp1"/>
    <property type="match status" value="1"/>
</dbReference>
<reference evidence="6" key="1">
    <citation type="submission" date="2020-03" db="EMBL/GenBank/DDBJ databases">
        <title>Relaxed selection underlies rapid genomic changes in the transitions from sociality to social parasitism in ants.</title>
        <authorList>
            <person name="Bi X."/>
        </authorList>
    </citation>
    <scope>NUCLEOTIDE SEQUENCE</scope>
    <source>
        <strain evidence="6">BGI-DK2014a</strain>
        <tissue evidence="6">Whole body</tissue>
    </source>
</reference>
<accession>A0A836F5R7</accession>
<gene>
    <name evidence="6" type="primary">Clp1</name>
    <name evidence="6" type="ORF">G6Z76_0008430</name>
</gene>
<protein>
    <submittedName>
        <fullName evidence="6">CLP1 kinase</fullName>
    </submittedName>
</protein>
<evidence type="ECO:0000256" key="1">
    <source>
        <dbReference type="ARBA" id="ARBA00022741"/>
    </source>
</evidence>
<evidence type="ECO:0000256" key="2">
    <source>
        <dbReference type="ARBA" id="ARBA00022840"/>
    </source>
</evidence>
<evidence type="ECO:0000313" key="6">
    <source>
        <dbReference type="EMBL" id="KAG5338138.1"/>
    </source>
</evidence>
<dbReference type="GO" id="GO:0005634">
    <property type="term" value="C:nucleus"/>
    <property type="evidence" value="ECO:0007669"/>
    <property type="project" value="TreeGrafter"/>
</dbReference>
<comment type="caution">
    <text evidence="6">The sequence shown here is derived from an EMBL/GenBank/DDBJ whole genome shotgun (WGS) entry which is preliminary data.</text>
</comment>
<dbReference type="InterPro" id="IPR032319">
    <property type="entry name" value="CLP1_P"/>
</dbReference>
<dbReference type="AlphaFoldDB" id="A0A836F5R7"/>
<dbReference type="Gene3D" id="2.40.30.330">
    <property type="entry name" value="Pre-mRNA cleavage complex subunit Clp1, C-terminal domain"/>
    <property type="match status" value="1"/>
</dbReference>
<evidence type="ECO:0000259" key="5">
    <source>
        <dbReference type="Pfam" id="PF16575"/>
    </source>
</evidence>
<feature type="non-terminal residue" evidence="6">
    <location>
        <position position="1"/>
    </location>
</feature>
<dbReference type="GO" id="GO:0006388">
    <property type="term" value="P:tRNA splicing, via endonucleolytic cleavage and ligation"/>
    <property type="evidence" value="ECO:0007669"/>
    <property type="project" value="TreeGrafter"/>
</dbReference>
<dbReference type="GO" id="GO:0051731">
    <property type="term" value="F:polynucleotide 5'-hydroxyl-kinase activity"/>
    <property type="evidence" value="ECO:0007669"/>
    <property type="project" value="InterPro"/>
</dbReference>
<dbReference type="InterPro" id="IPR032324">
    <property type="entry name" value="Clp1_N"/>
</dbReference>
<keyword evidence="2" id="KW-0067">ATP-binding</keyword>
<dbReference type="InterPro" id="IPR038238">
    <property type="entry name" value="Clp1_C_sf"/>
</dbReference>
<keyword evidence="6" id="KW-0808">Transferase</keyword>
<dbReference type="Pfam" id="PF16573">
    <property type="entry name" value="CLP1_N"/>
    <property type="match status" value="1"/>
</dbReference>
<organism evidence="6 7">
    <name type="scientific">Acromyrmex charruanus</name>
    <dbReference type="NCBI Taxonomy" id="2715315"/>
    <lineage>
        <taxon>Eukaryota</taxon>
        <taxon>Metazoa</taxon>
        <taxon>Ecdysozoa</taxon>
        <taxon>Arthropoda</taxon>
        <taxon>Hexapoda</taxon>
        <taxon>Insecta</taxon>
        <taxon>Pterygota</taxon>
        <taxon>Neoptera</taxon>
        <taxon>Endopterygota</taxon>
        <taxon>Hymenoptera</taxon>
        <taxon>Apocrita</taxon>
        <taxon>Aculeata</taxon>
        <taxon>Formicoidea</taxon>
        <taxon>Formicidae</taxon>
        <taxon>Myrmicinae</taxon>
        <taxon>Acromyrmex</taxon>
    </lineage>
</organism>
<keyword evidence="1" id="KW-0547">Nucleotide-binding</keyword>
<dbReference type="InterPro" id="IPR045116">
    <property type="entry name" value="Clp1/Grc3"/>
</dbReference>
<dbReference type="GO" id="GO:0005524">
    <property type="term" value="F:ATP binding"/>
    <property type="evidence" value="ECO:0007669"/>
    <property type="project" value="UniProtKB-KW"/>
</dbReference>
<dbReference type="GO" id="GO:0031124">
    <property type="term" value="P:mRNA 3'-end processing"/>
    <property type="evidence" value="ECO:0007669"/>
    <property type="project" value="InterPro"/>
</dbReference>
<feature type="non-terminal residue" evidence="6">
    <location>
        <position position="433"/>
    </location>
</feature>
<keyword evidence="7" id="KW-1185">Reference proteome</keyword>
<dbReference type="InterPro" id="IPR010655">
    <property type="entry name" value="Clp1_C"/>
</dbReference>
<feature type="domain" description="Clp1 C-terminal" evidence="3">
    <location>
        <begin position="318"/>
        <end position="422"/>
    </location>
</feature>
<dbReference type="InterPro" id="IPR038239">
    <property type="entry name" value="Clp1_N_sf"/>
</dbReference>
<dbReference type="PANTHER" id="PTHR12755:SF6">
    <property type="entry name" value="POLYRIBONUCLEOTIDE 5'-HYDROXYL-KINASE CLP1"/>
    <property type="match status" value="1"/>
</dbReference>
<dbReference type="Gene3D" id="2.60.120.1030">
    <property type="entry name" value="Clp1, DNA binding domain"/>
    <property type="match status" value="1"/>
</dbReference>
<dbReference type="Proteomes" id="UP000669903">
    <property type="component" value="Unassembled WGS sequence"/>
</dbReference>
<dbReference type="InterPro" id="IPR027417">
    <property type="entry name" value="P-loop_NTPase"/>
</dbReference>
<dbReference type="Pfam" id="PF16575">
    <property type="entry name" value="CLP1_P"/>
    <property type="match status" value="1"/>
</dbReference>
<keyword evidence="6" id="KW-0418">Kinase</keyword>
<name>A0A836F5R7_9HYME</name>
<proteinExistence type="predicted"/>
<evidence type="ECO:0000313" key="7">
    <source>
        <dbReference type="Proteomes" id="UP000669903"/>
    </source>
</evidence>
<evidence type="ECO:0000259" key="4">
    <source>
        <dbReference type="Pfam" id="PF16573"/>
    </source>
</evidence>